<keyword evidence="4" id="KW-1003">Cell membrane</keyword>
<dbReference type="InterPro" id="IPR003661">
    <property type="entry name" value="HisK_dim/P_dom"/>
</dbReference>
<dbReference type="PROSITE" id="PS50885">
    <property type="entry name" value="HAMP"/>
    <property type="match status" value="1"/>
</dbReference>
<dbReference type="AlphaFoldDB" id="A0A081N2P6"/>
<dbReference type="PRINTS" id="PR00344">
    <property type="entry name" value="BCTRLSENSOR"/>
</dbReference>
<dbReference type="Proteomes" id="UP000028006">
    <property type="component" value="Unassembled WGS sequence"/>
</dbReference>
<dbReference type="Pfam" id="PF00672">
    <property type="entry name" value="HAMP"/>
    <property type="match status" value="1"/>
</dbReference>
<dbReference type="InterPro" id="IPR036890">
    <property type="entry name" value="HATPase_C_sf"/>
</dbReference>
<keyword evidence="9" id="KW-0067">ATP-binding</keyword>
<keyword evidence="6" id="KW-0808">Transferase</keyword>
<evidence type="ECO:0000256" key="9">
    <source>
        <dbReference type="ARBA" id="ARBA00022840"/>
    </source>
</evidence>
<dbReference type="EC" id="2.7.13.3" evidence="3"/>
<keyword evidence="10" id="KW-0812">Transmembrane</keyword>
<evidence type="ECO:0000256" key="3">
    <source>
        <dbReference type="ARBA" id="ARBA00012438"/>
    </source>
</evidence>
<accession>A0A081N2P6</accession>
<dbReference type="CDD" id="cd06225">
    <property type="entry name" value="HAMP"/>
    <property type="match status" value="1"/>
</dbReference>
<dbReference type="Gene3D" id="1.10.8.500">
    <property type="entry name" value="HAMP domain in histidine kinase"/>
    <property type="match status" value="1"/>
</dbReference>
<dbReference type="Gene3D" id="1.10.287.130">
    <property type="match status" value="1"/>
</dbReference>
<organism evidence="13 14">
    <name type="scientific">Endozoicomonas montiporae</name>
    <dbReference type="NCBI Taxonomy" id="1027273"/>
    <lineage>
        <taxon>Bacteria</taxon>
        <taxon>Pseudomonadati</taxon>
        <taxon>Pseudomonadota</taxon>
        <taxon>Gammaproteobacteria</taxon>
        <taxon>Oceanospirillales</taxon>
        <taxon>Endozoicomonadaceae</taxon>
        <taxon>Endozoicomonas</taxon>
    </lineage>
</organism>
<keyword evidence="10" id="KW-1133">Transmembrane helix</keyword>
<feature type="transmembrane region" description="Helical" evidence="10">
    <location>
        <begin position="231"/>
        <end position="251"/>
    </location>
</feature>
<dbReference type="PANTHER" id="PTHR44936">
    <property type="entry name" value="SENSOR PROTEIN CREC"/>
    <property type="match status" value="1"/>
</dbReference>
<dbReference type="InterPro" id="IPR036097">
    <property type="entry name" value="HisK_dim/P_sf"/>
</dbReference>
<evidence type="ECO:0000313" key="14">
    <source>
        <dbReference type="Proteomes" id="UP000028006"/>
    </source>
</evidence>
<evidence type="ECO:0000256" key="1">
    <source>
        <dbReference type="ARBA" id="ARBA00000085"/>
    </source>
</evidence>
<dbReference type="Pfam" id="PF00512">
    <property type="entry name" value="HisKA"/>
    <property type="match status" value="1"/>
</dbReference>
<dbReference type="SUPFAM" id="SSF55874">
    <property type="entry name" value="ATPase domain of HSP90 chaperone/DNA topoisomerase II/histidine kinase"/>
    <property type="match status" value="1"/>
</dbReference>
<dbReference type="GO" id="GO:0000155">
    <property type="term" value="F:phosphorelay sensor kinase activity"/>
    <property type="evidence" value="ECO:0007669"/>
    <property type="project" value="InterPro"/>
</dbReference>
<dbReference type="Pfam" id="PF02518">
    <property type="entry name" value="HATPase_c"/>
    <property type="match status" value="1"/>
</dbReference>
<dbReference type="GO" id="GO:0005886">
    <property type="term" value="C:plasma membrane"/>
    <property type="evidence" value="ECO:0007669"/>
    <property type="project" value="UniProtKB-SubCell"/>
</dbReference>
<name>A0A081N2P6_9GAMM</name>
<dbReference type="SUPFAM" id="SSF158472">
    <property type="entry name" value="HAMP domain-like"/>
    <property type="match status" value="1"/>
</dbReference>
<dbReference type="Gene3D" id="3.30.565.10">
    <property type="entry name" value="Histidine kinase-like ATPase, C-terminal domain"/>
    <property type="match status" value="1"/>
</dbReference>
<evidence type="ECO:0000256" key="2">
    <source>
        <dbReference type="ARBA" id="ARBA00004651"/>
    </source>
</evidence>
<dbReference type="InterPro" id="IPR004358">
    <property type="entry name" value="Sig_transdc_His_kin-like_C"/>
</dbReference>
<comment type="caution">
    <text evidence="13">The sequence shown here is derived from an EMBL/GenBank/DDBJ whole genome shotgun (WGS) entry which is preliminary data.</text>
</comment>
<dbReference type="SMART" id="SM00304">
    <property type="entry name" value="HAMP"/>
    <property type="match status" value="1"/>
</dbReference>
<dbReference type="PANTHER" id="PTHR44936:SF10">
    <property type="entry name" value="SENSOR PROTEIN RSTB"/>
    <property type="match status" value="1"/>
</dbReference>
<dbReference type="eggNOG" id="COG0642">
    <property type="taxonomic scope" value="Bacteria"/>
</dbReference>
<evidence type="ECO:0000256" key="4">
    <source>
        <dbReference type="ARBA" id="ARBA00022475"/>
    </source>
</evidence>
<keyword evidence="10" id="KW-0472">Membrane</keyword>
<sequence>MSSIFLRIYGGLLFTLVLVAVLSGMSVTLINGQRLGEYREDMVRGTFRLVSESLQELPEQERQSWLDEWAYRVAIPFSIVPVAEAELSDKALGHMDRSGVYIQMLDDNRALVSTRLGESQLLQGSVLNISEQIINGTLSLLREKLLRYEPEMRGQRLQELSEKSFSYPVHLLRETQTRLLPVQQEELRQGSMLVLLDDEGQSISMYTSLPDTGELLRLGPLRLLNPYPFKLMISIGLFVLTSISLAIYILVRGMEKRLRRLERAATRFSRGDFDVRVSIGGTDSIGRLASAFNAMAGYIQRLLSLQKEMIRGVSHELRTPVARLRFGLDLVADAQTSEEREKQLEGMDKDIEELDNLVDEFLTYANLEQGAPEIRYKRHDVDKVVAQVVSEYGRLQDRVTIEHIPCNVLDPRRFADVDRRYIHRAIQNLVGNACRYASGRVQVRFSSTQETCRVDIDDDGPGIAESEWDRVFSAFTRLDDSRTRNTGGYGLGLSIVRRIMYWHNGRAMVSHSPMGGARFSLVWPRKQRR</sequence>
<dbReference type="SMART" id="SM00388">
    <property type="entry name" value="HisKA"/>
    <property type="match status" value="1"/>
</dbReference>
<proteinExistence type="predicted"/>
<keyword evidence="5" id="KW-0597">Phosphoprotein</keyword>
<dbReference type="PROSITE" id="PS50109">
    <property type="entry name" value="HIS_KIN"/>
    <property type="match status" value="1"/>
</dbReference>
<feature type="domain" description="HAMP" evidence="12">
    <location>
        <begin position="252"/>
        <end position="304"/>
    </location>
</feature>
<dbReference type="GO" id="GO:0005524">
    <property type="term" value="F:ATP binding"/>
    <property type="evidence" value="ECO:0007669"/>
    <property type="project" value="UniProtKB-KW"/>
</dbReference>
<dbReference type="SUPFAM" id="SSF47384">
    <property type="entry name" value="Homodimeric domain of signal transducing histidine kinase"/>
    <property type="match status" value="1"/>
</dbReference>
<evidence type="ECO:0000256" key="7">
    <source>
        <dbReference type="ARBA" id="ARBA00022741"/>
    </source>
</evidence>
<evidence type="ECO:0000256" key="6">
    <source>
        <dbReference type="ARBA" id="ARBA00022679"/>
    </source>
</evidence>
<evidence type="ECO:0000313" key="13">
    <source>
        <dbReference type="EMBL" id="KEQ12719.1"/>
    </source>
</evidence>
<keyword evidence="8" id="KW-0418">Kinase</keyword>
<dbReference type="RefSeq" id="WP_034878055.1">
    <property type="nucleotide sequence ID" value="NZ_JOKG01000004.1"/>
</dbReference>
<keyword evidence="14" id="KW-1185">Reference proteome</keyword>
<dbReference type="InterPro" id="IPR003660">
    <property type="entry name" value="HAMP_dom"/>
</dbReference>
<gene>
    <name evidence="13" type="ORF">GZ77_19800</name>
</gene>
<evidence type="ECO:0000256" key="10">
    <source>
        <dbReference type="SAM" id="Phobius"/>
    </source>
</evidence>
<comment type="subcellular location">
    <subcellularLocation>
        <location evidence="2">Cell membrane</location>
        <topology evidence="2">Multi-pass membrane protein</topology>
    </subcellularLocation>
</comment>
<evidence type="ECO:0000256" key="5">
    <source>
        <dbReference type="ARBA" id="ARBA00022553"/>
    </source>
</evidence>
<evidence type="ECO:0000259" key="12">
    <source>
        <dbReference type="PROSITE" id="PS50885"/>
    </source>
</evidence>
<comment type="catalytic activity">
    <reaction evidence="1">
        <text>ATP + protein L-histidine = ADP + protein N-phospho-L-histidine.</text>
        <dbReference type="EC" id="2.7.13.3"/>
    </reaction>
</comment>
<evidence type="ECO:0000256" key="8">
    <source>
        <dbReference type="ARBA" id="ARBA00022777"/>
    </source>
</evidence>
<dbReference type="CDD" id="cd00082">
    <property type="entry name" value="HisKA"/>
    <property type="match status" value="1"/>
</dbReference>
<protein>
    <recommendedName>
        <fullName evidence="3">histidine kinase</fullName>
        <ecNumber evidence="3">2.7.13.3</ecNumber>
    </recommendedName>
</protein>
<keyword evidence="7" id="KW-0547">Nucleotide-binding</keyword>
<dbReference type="EMBL" id="JOKG01000004">
    <property type="protein sequence ID" value="KEQ12719.1"/>
    <property type="molecule type" value="Genomic_DNA"/>
</dbReference>
<dbReference type="InterPro" id="IPR003594">
    <property type="entry name" value="HATPase_dom"/>
</dbReference>
<dbReference type="SMART" id="SM00387">
    <property type="entry name" value="HATPase_c"/>
    <property type="match status" value="1"/>
</dbReference>
<feature type="domain" description="Histidine kinase" evidence="11">
    <location>
        <begin position="312"/>
        <end position="527"/>
    </location>
</feature>
<dbReference type="InterPro" id="IPR050980">
    <property type="entry name" value="2C_sensor_his_kinase"/>
</dbReference>
<reference evidence="13 14" key="1">
    <citation type="submission" date="2014-06" db="EMBL/GenBank/DDBJ databases">
        <title>Whole Genome Sequences of Three Symbiotic Endozoicomonas Bacteria.</title>
        <authorList>
            <person name="Neave M.J."/>
            <person name="Apprill A."/>
            <person name="Voolstra C.R."/>
        </authorList>
    </citation>
    <scope>NUCLEOTIDE SEQUENCE [LARGE SCALE GENOMIC DNA]</scope>
    <source>
        <strain evidence="13 14">LMG 24815</strain>
    </source>
</reference>
<dbReference type="InterPro" id="IPR005467">
    <property type="entry name" value="His_kinase_dom"/>
</dbReference>
<evidence type="ECO:0000259" key="11">
    <source>
        <dbReference type="PROSITE" id="PS50109"/>
    </source>
</evidence>